<evidence type="ECO:0008006" key="6">
    <source>
        <dbReference type="Google" id="ProtNLM"/>
    </source>
</evidence>
<dbReference type="AlphaFoldDB" id="A0A0P7BIZ3"/>
<name>A0A0P7BIZ3_9HYPO</name>
<comment type="similarity">
    <text evidence="1">Belongs to the short-chain dehydrogenases/reductases (SDR) family.</text>
</comment>
<sequence length="367" mass="39593">MRPHEKSSKAQNTTVQSAFSRDMAPLPDAFGPVFFKNQFRTHIELPTKEKYPDVQGKCAIVTGSNTGLGFESARQLLALGLSHLVLGVRSIEKGKAAAAKLQTANSAAKIEVWQLDMESYDSIQAFAQKCQADLLRIDMVILNAGLALTQFGTVSATGHEKTIQVNHISTALLAIILIPILKSKKIGQNEPRLTIVNSVTAHLVKFPNRDQRPLLTSFDDTDITPWDAEERYGVSKLLCQLFIVKLAEHIDSDDVIINMVDPGLTKGTSLARNAKGATGVAAKLFFAAAGRPVATGAATYVDAVLGHGKESHGCFLMNCNISPLSRWFYTGGSELTDAVWGETVEELSFAGVRDIISPALAICSRAA</sequence>
<organism evidence="4 5">
    <name type="scientific">Neonectria ditissima</name>
    <dbReference type="NCBI Taxonomy" id="78410"/>
    <lineage>
        <taxon>Eukaryota</taxon>
        <taxon>Fungi</taxon>
        <taxon>Dikarya</taxon>
        <taxon>Ascomycota</taxon>
        <taxon>Pezizomycotina</taxon>
        <taxon>Sordariomycetes</taxon>
        <taxon>Hypocreomycetidae</taxon>
        <taxon>Hypocreales</taxon>
        <taxon>Nectriaceae</taxon>
        <taxon>Neonectria</taxon>
    </lineage>
</organism>
<dbReference type="GO" id="GO:0016491">
    <property type="term" value="F:oxidoreductase activity"/>
    <property type="evidence" value="ECO:0007669"/>
    <property type="project" value="UniProtKB-KW"/>
</dbReference>
<evidence type="ECO:0000313" key="4">
    <source>
        <dbReference type="EMBL" id="KPM41109.1"/>
    </source>
</evidence>
<dbReference type="Proteomes" id="UP000050424">
    <property type="component" value="Unassembled WGS sequence"/>
</dbReference>
<keyword evidence="5" id="KW-1185">Reference proteome</keyword>
<dbReference type="Gene3D" id="3.40.50.720">
    <property type="entry name" value="NAD(P)-binding Rossmann-like Domain"/>
    <property type="match status" value="1"/>
</dbReference>
<comment type="caution">
    <text evidence="4">The sequence shown here is derived from an EMBL/GenBank/DDBJ whole genome shotgun (WGS) entry which is preliminary data.</text>
</comment>
<dbReference type="Pfam" id="PF00106">
    <property type="entry name" value="adh_short"/>
    <property type="match status" value="1"/>
</dbReference>
<keyword evidence="2" id="KW-0521">NADP</keyword>
<dbReference type="PANTHER" id="PTHR24320">
    <property type="entry name" value="RETINOL DEHYDROGENASE"/>
    <property type="match status" value="1"/>
</dbReference>
<dbReference type="InterPro" id="IPR002347">
    <property type="entry name" value="SDR_fam"/>
</dbReference>
<gene>
    <name evidence="4" type="ORF">AK830_g5453</name>
</gene>
<dbReference type="PANTHER" id="PTHR24320:SF252">
    <property type="entry name" value="DEHYDROGENASE_REDUCTASE FAMILY PROTEIN, PUTATIVE (AFU_ORTHOLOGUE AFUA_3G08550)-RELATED"/>
    <property type="match status" value="1"/>
</dbReference>
<dbReference type="InterPro" id="IPR036291">
    <property type="entry name" value="NAD(P)-bd_dom_sf"/>
</dbReference>
<reference evidence="4 5" key="1">
    <citation type="submission" date="2015-09" db="EMBL/GenBank/DDBJ databases">
        <title>Draft genome of a European isolate of the apple canker pathogen Neonectria ditissima.</title>
        <authorList>
            <person name="Gomez-Cortecero A."/>
            <person name="Harrison R.J."/>
            <person name="Armitage A.D."/>
        </authorList>
    </citation>
    <scope>NUCLEOTIDE SEQUENCE [LARGE SCALE GENOMIC DNA]</scope>
    <source>
        <strain evidence="4 5">R09/05</strain>
    </source>
</reference>
<dbReference type="SUPFAM" id="SSF51735">
    <property type="entry name" value="NAD(P)-binding Rossmann-fold domains"/>
    <property type="match status" value="1"/>
</dbReference>
<dbReference type="PRINTS" id="PR00081">
    <property type="entry name" value="GDHRDH"/>
</dbReference>
<protein>
    <recommendedName>
        <fullName evidence="6">Short-chain dehydrogenase/reductase family protein</fullName>
    </recommendedName>
</protein>
<proteinExistence type="inferred from homology"/>
<evidence type="ECO:0000256" key="3">
    <source>
        <dbReference type="ARBA" id="ARBA00023002"/>
    </source>
</evidence>
<keyword evidence="3" id="KW-0560">Oxidoreductase</keyword>
<evidence type="ECO:0000256" key="2">
    <source>
        <dbReference type="ARBA" id="ARBA00022857"/>
    </source>
</evidence>
<evidence type="ECO:0000313" key="5">
    <source>
        <dbReference type="Proteomes" id="UP000050424"/>
    </source>
</evidence>
<dbReference type="EMBL" id="LKCW01000071">
    <property type="protein sequence ID" value="KPM41109.1"/>
    <property type="molecule type" value="Genomic_DNA"/>
</dbReference>
<dbReference type="OrthoDB" id="542013at2759"/>
<dbReference type="STRING" id="78410.A0A0P7BIZ3"/>
<evidence type="ECO:0000256" key="1">
    <source>
        <dbReference type="ARBA" id="ARBA00006484"/>
    </source>
</evidence>
<accession>A0A0P7BIZ3</accession>